<evidence type="ECO:0008006" key="3">
    <source>
        <dbReference type="Google" id="ProtNLM"/>
    </source>
</evidence>
<keyword evidence="2" id="KW-1185">Reference proteome</keyword>
<reference evidence="1 2" key="1">
    <citation type="submission" date="2024-10" db="EMBL/GenBank/DDBJ databases">
        <title>The Natural Products Discovery Center: Release of the First 8490 Sequenced Strains for Exploring Actinobacteria Biosynthetic Diversity.</title>
        <authorList>
            <person name="Kalkreuter E."/>
            <person name="Kautsar S.A."/>
            <person name="Yang D."/>
            <person name="Bader C.D."/>
            <person name="Teijaro C.N."/>
            <person name="Fluegel L."/>
            <person name="Davis C.M."/>
            <person name="Simpson J.R."/>
            <person name="Lauterbach L."/>
            <person name="Steele A.D."/>
            <person name="Gui C."/>
            <person name="Meng S."/>
            <person name="Li G."/>
            <person name="Viehrig K."/>
            <person name="Ye F."/>
            <person name="Su P."/>
            <person name="Kiefer A.F."/>
            <person name="Nichols A."/>
            <person name="Cepeda A.J."/>
            <person name="Yan W."/>
            <person name="Fan B."/>
            <person name="Jiang Y."/>
            <person name="Adhikari A."/>
            <person name="Zheng C.-J."/>
            <person name="Schuster L."/>
            <person name="Cowan T.M."/>
            <person name="Smanski M.J."/>
            <person name="Chevrette M.G."/>
            <person name="De Carvalho L.P.S."/>
            <person name="Shen B."/>
        </authorList>
    </citation>
    <scope>NUCLEOTIDE SEQUENCE [LARGE SCALE GENOMIC DNA]</scope>
    <source>
        <strain evidence="1 2">NPDC050545</strain>
    </source>
</reference>
<dbReference type="InterPro" id="IPR008928">
    <property type="entry name" value="6-hairpin_glycosidase_sf"/>
</dbReference>
<dbReference type="EMBL" id="JBITGY010000010">
    <property type="protein sequence ID" value="MFI6502904.1"/>
    <property type="molecule type" value="Genomic_DNA"/>
</dbReference>
<dbReference type="InterPro" id="IPR012341">
    <property type="entry name" value="6hp_glycosidase-like_sf"/>
</dbReference>
<dbReference type="SUPFAM" id="SSF48208">
    <property type="entry name" value="Six-hairpin glycosidases"/>
    <property type="match status" value="1"/>
</dbReference>
<proteinExistence type="predicted"/>
<comment type="caution">
    <text evidence="1">The sequence shown here is derived from an EMBL/GenBank/DDBJ whole genome shotgun (WGS) entry which is preliminary data.</text>
</comment>
<name>A0ABW7Z5V8_9ACTN</name>
<dbReference type="Gene3D" id="1.50.10.10">
    <property type="match status" value="2"/>
</dbReference>
<dbReference type="RefSeq" id="WP_397088519.1">
    <property type="nucleotide sequence ID" value="NZ_JBITGY010000010.1"/>
</dbReference>
<evidence type="ECO:0000313" key="1">
    <source>
        <dbReference type="EMBL" id="MFI6502904.1"/>
    </source>
</evidence>
<evidence type="ECO:0000313" key="2">
    <source>
        <dbReference type="Proteomes" id="UP001612741"/>
    </source>
</evidence>
<gene>
    <name evidence="1" type="ORF">ACIBG2_36380</name>
</gene>
<protein>
    <recommendedName>
        <fullName evidence="3">Sugar ABC transporter permease</fullName>
    </recommendedName>
</protein>
<organism evidence="1 2">
    <name type="scientific">Nonomuraea typhae</name>
    <dbReference type="NCBI Taxonomy" id="2603600"/>
    <lineage>
        <taxon>Bacteria</taxon>
        <taxon>Bacillati</taxon>
        <taxon>Actinomycetota</taxon>
        <taxon>Actinomycetes</taxon>
        <taxon>Streptosporangiales</taxon>
        <taxon>Streptosporangiaceae</taxon>
        <taxon>Nonomuraea</taxon>
    </lineage>
</organism>
<sequence>MTWAEQTLDALLDRAGATEAEVAPRWPLFADPETGDWTTTARGSWTGGFWAGLLGLRAALGADPAGRAAASGRTAALAPWIEADTAARGMIFWYGTAFTETELRQSAAEALLAAYDPALGVVPWGAAFGGPRELARVDSLPGLVPLLGGAGAPGLRAMRGHLDRHLDLLTRGGLPVPAWRVAPDGGWVPHPEPPAGWSRTVPWLTLALADGDRFAPGRAHETLSRLSAPRRDGPPDTSATAIHAVGLLKLAATHENARLRDQAARMLRGLVTDHVRDGRLLDGCYDLHRGLATRHELVWGDFFLALGLAMLTGAIDPFTC</sequence>
<accession>A0ABW7Z5V8</accession>
<dbReference type="Proteomes" id="UP001612741">
    <property type="component" value="Unassembled WGS sequence"/>
</dbReference>